<evidence type="ECO:0000313" key="3">
    <source>
        <dbReference type="Proteomes" id="UP001549104"/>
    </source>
</evidence>
<sequence length="74" mass="8298">MLKIIGLLLIVAAIVRFEVPSLLRKKNKKELVVFLLFLSIGTGLGIAQVLGKPIPNPMDLLTFILRPINEMLFR</sequence>
<evidence type="ECO:0000256" key="1">
    <source>
        <dbReference type="SAM" id="Phobius"/>
    </source>
</evidence>
<evidence type="ECO:0000313" key="2">
    <source>
        <dbReference type="EMBL" id="MET3656420.1"/>
    </source>
</evidence>
<name>A0ABV2K5S5_SPOPS</name>
<keyword evidence="3" id="KW-1185">Reference proteome</keyword>
<keyword evidence="1" id="KW-0812">Transmembrane</keyword>
<protein>
    <submittedName>
        <fullName evidence="2">Nitric oxide reductase large subunit</fullName>
    </submittedName>
</protein>
<keyword evidence="1" id="KW-1133">Transmembrane helix</keyword>
<proteinExistence type="predicted"/>
<feature type="transmembrane region" description="Helical" evidence="1">
    <location>
        <begin position="32"/>
        <end position="51"/>
    </location>
</feature>
<keyword evidence="1" id="KW-0472">Membrane</keyword>
<dbReference type="EMBL" id="JBEPME010000001">
    <property type="protein sequence ID" value="MET3656420.1"/>
    <property type="molecule type" value="Genomic_DNA"/>
</dbReference>
<accession>A0ABV2K5S5</accession>
<organism evidence="2 3">
    <name type="scientific">Sporosarcina psychrophila</name>
    <name type="common">Bacillus psychrophilus</name>
    <dbReference type="NCBI Taxonomy" id="1476"/>
    <lineage>
        <taxon>Bacteria</taxon>
        <taxon>Bacillati</taxon>
        <taxon>Bacillota</taxon>
        <taxon>Bacilli</taxon>
        <taxon>Bacillales</taxon>
        <taxon>Caryophanaceae</taxon>
        <taxon>Sporosarcina</taxon>
    </lineage>
</organism>
<dbReference type="Proteomes" id="UP001549104">
    <property type="component" value="Unassembled WGS sequence"/>
</dbReference>
<comment type="caution">
    <text evidence="2">The sequence shown here is derived from an EMBL/GenBank/DDBJ whole genome shotgun (WGS) entry which is preliminary data.</text>
</comment>
<reference evidence="2 3" key="1">
    <citation type="submission" date="2024-06" db="EMBL/GenBank/DDBJ databases">
        <title>Sorghum-associated microbial communities from plants grown in Nebraska, USA.</title>
        <authorList>
            <person name="Schachtman D."/>
        </authorList>
    </citation>
    <scope>NUCLEOTIDE SEQUENCE [LARGE SCALE GENOMIC DNA]</scope>
    <source>
        <strain evidence="2 3">1288</strain>
    </source>
</reference>
<dbReference type="RefSeq" id="WP_354312665.1">
    <property type="nucleotide sequence ID" value="NZ_JBEPME010000001.1"/>
</dbReference>
<gene>
    <name evidence="2" type="ORF">ABIC55_001504</name>
</gene>